<sequence length="118" mass="13575">MVYLLTDDDLQVFQYQQLTVLRNSLIEHLLTLPNPPDDWAVLEPVLIPQIRLLRSLGFVELQHLKRMIEALHFIPGLLGQAWVIKLLKSPAKKESISKQLQLFAQRQYQANKGDDCAS</sequence>
<protein>
    <submittedName>
        <fullName evidence="1">Uncharacterized protein</fullName>
    </submittedName>
</protein>
<comment type="caution">
    <text evidence="1">The sequence shown here is derived from an EMBL/GenBank/DDBJ whole genome shotgun (WGS) entry which is preliminary data.</text>
</comment>
<organism evidence="1 2">
    <name type="scientific">Pelagibaculum spongiae</name>
    <dbReference type="NCBI Taxonomy" id="2080658"/>
    <lineage>
        <taxon>Bacteria</taxon>
        <taxon>Pseudomonadati</taxon>
        <taxon>Pseudomonadota</taxon>
        <taxon>Gammaproteobacteria</taxon>
        <taxon>Oceanospirillales</taxon>
        <taxon>Pelagibaculum</taxon>
    </lineage>
</organism>
<reference evidence="1 2" key="1">
    <citation type="submission" date="2018-04" db="EMBL/GenBank/DDBJ databases">
        <title>Thalassorhabdus spongiae gen. nov., sp. nov., isolated from a marine sponge in South-West Iceland.</title>
        <authorList>
            <person name="Knobloch S."/>
            <person name="Daussin A."/>
            <person name="Johannsson R."/>
            <person name="Marteinsson V.T."/>
        </authorList>
    </citation>
    <scope>NUCLEOTIDE SEQUENCE [LARGE SCALE GENOMIC DNA]</scope>
    <source>
        <strain evidence="1 2">Hp12</strain>
    </source>
</reference>
<dbReference type="Proteomes" id="UP000244906">
    <property type="component" value="Unassembled WGS sequence"/>
</dbReference>
<evidence type="ECO:0000313" key="1">
    <source>
        <dbReference type="EMBL" id="PVZ71613.1"/>
    </source>
</evidence>
<accession>A0A2V1GZK3</accession>
<evidence type="ECO:0000313" key="2">
    <source>
        <dbReference type="Proteomes" id="UP000244906"/>
    </source>
</evidence>
<dbReference type="RefSeq" id="WP_116685202.1">
    <property type="nucleotide sequence ID" value="NZ_CAWNYD010000001.1"/>
</dbReference>
<name>A0A2V1GZK3_9GAMM</name>
<gene>
    <name evidence="1" type="ORF">DC094_00815</name>
</gene>
<dbReference type="OrthoDB" id="7073071at2"/>
<proteinExistence type="predicted"/>
<dbReference type="AlphaFoldDB" id="A0A2V1GZK3"/>
<dbReference type="EMBL" id="QDDL01000001">
    <property type="protein sequence ID" value="PVZ71613.1"/>
    <property type="molecule type" value="Genomic_DNA"/>
</dbReference>
<keyword evidence="2" id="KW-1185">Reference proteome</keyword>